<dbReference type="PANTHER" id="PTHR38686">
    <property type="entry name" value="APOLIPOPROTEIN N-ACYLTRANSFERASE"/>
    <property type="match status" value="1"/>
</dbReference>
<feature type="transmembrane region" description="Helical" evidence="9">
    <location>
        <begin position="481"/>
        <end position="499"/>
    </location>
</feature>
<evidence type="ECO:0000256" key="5">
    <source>
        <dbReference type="ARBA" id="ARBA00022692"/>
    </source>
</evidence>
<dbReference type="InterPro" id="IPR045378">
    <property type="entry name" value="LNT_N"/>
</dbReference>
<keyword evidence="6 9" id="KW-1133">Transmembrane helix</keyword>
<dbReference type="Proteomes" id="UP000319619">
    <property type="component" value="Unassembled WGS sequence"/>
</dbReference>
<keyword evidence="5 9" id="KW-0812">Transmembrane</keyword>
<keyword evidence="4 9" id="KW-0808">Transferase</keyword>
<comment type="function">
    <text evidence="9">Catalyzes the phospholipid dependent N-acylation of the N-terminal cysteine of apolipoprotein, the last step in lipoprotein maturation.</text>
</comment>
<dbReference type="InterPro" id="IPR036526">
    <property type="entry name" value="C-N_Hydrolase_sf"/>
</dbReference>
<dbReference type="Gene3D" id="3.60.110.10">
    <property type="entry name" value="Carbon-nitrogen hydrolase"/>
    <property type="match status" value="1"/>
</dbReference>
<sequence length="511" mass="57907">MPDKSDPKPRRKPFLLSAVLTSLAFPPFNLWIFAWFSLIPIIRHSRGLNYKQAFRKGWLAGFLFNLISLYWIAFNSGAEGLIPLASLLGLLLILPLYWSIFTVLWALLWKRWGDLGALLLPFIWVGLEVVKNSPEIGFPWLELGLSQANNIPIAQIAEFGGIRLVSAWVVLANVAIFFLLYKKRSFTVLTSVILSGTVLWGFWRMNHLPEPGVKVEAAIIQGNVDPEEKWRQNPDSSFTLYEKLTRDALENQTADLVIWPETAIPVYLGRQQKYSMWIQNLALEYDTAILTGAPHYEFRTNLSRGHDRYNSAFFFPADGSQPQRYDKIQLVPFGERVPFQKWIPELGELNFGQAEFTAGENHVVFSVSENVKIATQICFESVFGQQAREFVKRGANVFCNITNDGWYGRTSGPYQHAALVRFRSIETRCPLLRSANTGISLAVDRAGRIVDYLPLQNQGYLRVTVDSGGGYITFYSRYGELIPYIFAFIALLSLLISLFKRPHFKGTGVGG</sequence>
<evidence type="ECO:0000259" key="10">
    <source>
        <dbReference type="PROSITE" id="PS50263"/>
    </source>
</evidence>
<dbReference type="UniPathway" id="UPA00666"/>
<evidence type="ECO:0000313" key="11">
    <source>
        <dbReference type="EMBL" id="TKJ40691.1"/>
    </source>
</evidence>
<dbReference type="CDD" id="cd07571">
    <property type="entry name" value="ALP_N-acyl_transferase"/>
    <property type="match status" value="1"/>
</dbReference>
<evidence type="ECO:0000256" key="2">
    <source>
        <dbReference type="ARBA" id="ARBA00010065"/>
    </source>
</evidence>
<dbReference type="HAMAP" id="MF_01148">
    <property type="entry name" value="Lnt"/>
    <property type="match status" value="1"/>
</dbReference>
<dbReference type="InterPro" id="IPR004563">
    <property type="entry name" value="Apolipo_AcylTrfase"/>
</dbReference>
<dbReference type="NCBIfam" id="TIGR00546">
    <property type="entry name" value="lnt"/>
    <property type="match status" value="1"/>
</dbReference>
<evidence type="ECO:0000256" key="7">
    <source>
        <dbReference type="ARBA" id="ARBA00023136"/>
    </source>
</evidence>
<evidence type="ECO:0000256" key="8">
    <source>
        <dbReference type="ARBA" id="ARBA00023315"/>
    </source>
</evidence>
<feature type="transmembrane region" description="Helical" evidence="9">
    <location>
        <begin position="186"/>
        <end position="203"/>
    </location>
</feature>
<proteinExistence type="inferred from homology"/>
<evidence type="ECO:0000256" key="3">
    <source>
        <dbReference type="ARBA" id="ARBA00022475"/>
    </source>
</evidence>
<keyword evidence="8 9" id="KW-0012">Acyltransferase</keyword>
<keyword evidence="11" id="KW-0449">Lipoprotein</keyword>
<dbReference type="GO" id="GO:0005886">
    <property type="term" value="C:plasma membrane"/>
    <property type="evidence" value="ECO:0007669"/>
    <property type="project" value="UniProtKB-SubCell"/>
</dbReference>
<dbReference type="AlphaFoldDB" id="A0A532V0H3"/>
<evidence type="ECO:0000256" key="9">
    <source>
        <dbReference type="HAMAP-Rule" id="MF_01148"/>
    </source>
</evidence>
<feature type="transmembrane region" description="Helical" evidence="9">
    <location>
        <begin position="57"/>
        <end position="74"/>
    </location>
</feature>
<name>A0A532V0H3_UNCL8</name>
<keyword evidence="3 9" id="KW-1003">Cell membrane</keyword>
<evidence type="ECO:0000256" key="6">
    <source>
        <dbReference type="ARBA" id="ARBA00022989"/>
    </source>
</evidence>
<gene>
    <name evidence="9 11" type="primary">lnt</name>
    <name evidence="11" type="ORF">CEE37_06930</name>
</gene>
<evidence type="ECO:0000256" key="4">
    <source>
        <dbReference type="ARBA" id="ARBA00022679"/>
    </source>
</evidence>
<keyword evidence="7 9" id="KW-0472">Membrane</keyword>
<feature type="transmembrane region" description="Helical" evidence="9">
    <location>
        <begin position="14"/>
        <end position="36"/>
    </location>
</feature>
<dbReference type="PROSITE" id="PS50263">
    <property type="entry name" value="CN_HYDROLASE"/>
    <property type="match status" value="1"/>
</dbReference>
<dbReference type="PANTHER" id="PTHR38686:SF1">
    <property type="entry name" value="APOLIPOPROTEIN N-ACYLTRANSFERASE"/>
    <property type="match status" value="1"/>
</dbReference>
<dbReference type="GO" id="GO:0016410">
    <property type="term" value="F:N-acyltransferase activity"/>
    <property type="evidence" value="ECO:0007669"/>
    <property type="project" value="UniProtKB-UniRule"/>
</dbReference>
<dbReference type="SUPFAM" id="SSF56317">
    <property type="entry name" value="Carbon-nitrogen hydrolase"/>
    <property type="match status" value="1"/>
</dbReference>
<comment type="subcellular location">
    <subcellularLocation>
        <location evidence="1 9">Cell membrane</location>
        <topology evidence="1 9">Multi-pass membrane protein</topology>
    </subcellularLocation>
</comment>
<dbReference type="GO" id="GO:0042158">
    <property type="term" value="P:lipoprotein biosynthetic process"/>
    <property type="evidence" value="ECO:0007669"/>
    <property type="project" value="UniProtKB-UniRule"/>
</dbReference>
<protein>
    <recommendedName>
        <fullName evidence="9">Apolipoprotein N-acyltransferase</fullName>
        <shortName evidence="9">ALP N-acyltransferase</shortName>
        <ecNumber evidence="9">2.3.1.269</ecNumber>
    </recommendedName>
</protein>
<dbReference type="Pfam" id="PF20154">
    <property type="entry name" value="LNT_N"/>
    <property type="match status" value="1"/>
</dbReference>
<reference evidence="11 12" key="1">
    <citation type="submission" date="2017-06" db="EMBL/GenBank/DDBJ databases">
        <title>Novel microbial phyla capable of carbon fixation and sulfur reduction in deep-sea sediments.</title>
        <authorList>
            <person name="Huang J."/>
            <person name="Baker B."/>
            <person name="Wang Y."/>
        </authorList>
    </citation>
    <scope>NUCLEOTIDE SEQUENCE [LARGE SCALE GENOMIC DNA]</scope>
    <source>
        <strain evidence="11">B3_LCP</strain>
    </source>
</reference>
<accession>A0A532V0H3</accession>
<feature type="transmembrane region" description="Helical" evidence="9">
    <location>
        <begin position="153"/>
        <end position="179"/>
    </location>
</feature>
<comment type="similarity">
    <text evidence="2 9">Belongs to the CN hydrolase family. Apolipoprotein N-acyltransferase subfamily.</text>
</comment>
<comment type="caution">
    <text evidence="11">The sequence shown here is derived from an EMBL/GenBank/DDBJ whole genome shotgun (WGS) entry which is preliminary data.</text>
</comment>
<dbReference type="EC" id="2.3.1.269" evidence="9"/>
<organism evidence="11 12">
    <name type="scientific">candidate division LCP-89 bacterium B3_LCP</name>
    <dbReference type="NCBI Taxonomy" id="2012998"/>
    <lineage>
        <taxon>Bacteria</taxon>
        <taxon>Pseudomonadati</taxon>
        <taxon>Bacteria division LCP-89</taxon>
    </lineage>
</organism>
<dbReference type="InterPro" id="IPR003010">
    <property type="entry name" value="C-N_Hydrolase"/>
</dbReference>
<feature type="domain" description="CN hydrolase" evidence="10">
    <location>
        <begin position="220"/>
        <end position="467"/>
    </location>
</feature>
<feature type="transmembrane region" description="Helical" evidence="9">
    <location>
        <begin position="80"/>
        <end position="108"/>
    </location>
</feature>
<comment type="catalytic activity">
    <reaction evidence="9">
        <text>N-terminal S-1,2-diacyl-sn-glyceryl-L-cysteinyl-[lipoprotein] + a glycerophospholipid = N-acyl-S-1,2-diacyl-sn-glyceryl-L-cysteinyl-[lipoprotein] + a 2-acyl-sn-glycero-3-phospholipid + H(+)</text>
        <dbReference type="Rhea" id="RHEA:48228"/>
        <dbReference type="Rhea" id="RHEA-COMP:14681"/>
        <dbReference type="Rhea" id="RHEA-COMP:14684"/>
        <dbReference type="ChEBI" id="CHEBI:15378"/>
        <dbReference type="ChEBI" id="CHEBI:136912"/>
        <dbReference type="ChEBI" id="CHEBI:140656"/>
        <dbReference type="ChEBI" id="CHEBI:140657"/>
        <dbReference type="ChEBI" id="CHEBI:140660"/>
        <dbReference type="EC" id="2.3.1.269"/>
    </reaction>
</comment>
<evidence type="ECO:0000313" key="12">
    <source>
        <dbReference type="Proteomes" id="UP000319619"/>
    </source>
</evidence>
<evidence type="ECO:0000256" key="1">
    <source>
        <dbReference type="ARBA" id="ARBA00004651"/>
    </source>
</evidence>
<comment type="pathway">
    <text evidence="9">Protein modification; lipoprotein biosynthesis (N-acyl transfer).</text>
</comment>
<dbReference type="EMBL" id="NJBN01000004">
    <property type="protein sequence ID" value="TKJ40691.1"/>
    <property type="molecule type" value="Genomic_DNA"/>
</dbReference>
<dbReference type="Pfam" id="PF00795">
    <property type="entry name" value="CN_hydrolase"/>
    <property type="match status" value="1"/>
</dbReference>